<dbReference type="Proteomes" id="UP000318538">
    <property type="component" value="Chromosome"/>
</dbReference>
<evidence type="ECO:0000256" key="1">
    <source>
        <dbReference type="SAM" id="MobiDB-lite"/>
    </source>
</evidence>
<accession>A0A517NJD7</accession>
<name>A0A517NJD7_9BACT</name>
<dbReference type="KEGG" id="rlc:K227x_56810"/>
<reference evidence="2 3" key="1">
    <citation type="submission" date="2019-02" db="EMBL/GenBank/DDBJ databases">
        <title>Deep-cultivation of Planctomycetes and their phenomic and genomic characterization uncovers novel biology.</title>
        <authorList>
            <person name="Wiegand S."/>
            <person name="Jogler M."/>
            <person name="Boedeker C."/>
            <person name="Pinto D."/>
            <person name="Vollmers J."/>
            <person name="Rivas-Marin E."/>
            <person name="Kohn T."/>
            <person name="Peeters S.H."/>
            <person name="Heuer A."/>
            <person name="Rast P."/>
            <person name="Oberbeckmann S."/>
            <person name="Bunk B."/>
            <person name="Jeske O."/>
            <person name="Meyerdierks A."/>
            <person name="Storesund J.E."/>
            <person name="Kallscheuer N."/>
            <person name="Luecker S."/>
            <person name="Lage O.M."/>
            <person name="Pohl T."/>
            <person name="Merkel B.J."/>
            <person name="Hornburger P."/>
            <person name="Mueller R.-W."/>
            <person name="Bruemmer F."/>
            <person name="Labrenz M."/>
            <person name="Spormann A.M."/>
            <person name="Op den Camp H."/>
            <person name="Overmann J."/>
            <person name="Amann R."/>
            <person name="Jetten M.S.M."/>
            <person name="Mascher T."/>
            <person name="Medema M.H."/>
            <person name="Devos D.P."/>
            <person name="Kaster A.-K."/>
            <person name="Ovreas L."/>
            <person name="Rohde M."/>
            <person name="Galperin M.Y."/>
            <person name="Jogler C."/>
        </authorList>
    </citation>
    <scope>NUCLEOTIDE SEQUENCE [LARGE SCALE GENOMIC DNA]</scope>
    <source>
        <strain evidence="2 3">K22_7</strain>
    </source>
</reference>
<proteinExistence type="predicted"/>
<evidence type="ECO:0000313" key="3">
    <source>
        <dbReference type="Proteomes" id="UP000318538"/>
    </source>
</evidence>
<organism evidence="2 3">
    <name type="scientific">Rubripirellula lacrimiformis</name>
    <dbReference type="NCBI Taxonomy" id="1930273"/>
    <lineage>
        <taxon>Bacteria</taxon>
        <taxon>Pseudomonadati</taxon>
        <taxon>Planctomycetota</taxon>
        <taxon>Planctomycetia</taxon>
        <taxon>Pirellulales</taxon>
        <taxon>Pirellulaceae</taxon>
        <taxon>Rubripirellula</taxon>
    </lineage>
</organism>
<feature type="region of interest" description="Disordered" evidence="1">
    <location>
        <begin position="60"/>
        <end position="86"/>
    </location>
</feature>
<evidence type="ECO:0000313" key="2">
    <source>
        <dbReference type="EMBL" id="QDT07254.1"/>
    </source>
</evidence>
<protein>
    <submittedName>
        <fullName evidence="2">Uncharacterized protein</fullName>
    </submittedName>
</protein>
<feature type="region of interest" description="Disordered" evidence="1">
    <location>
        <begin position="1"/>
        <end position="44"/>
    </location>
</feature>
<dbReference type="AlphaFoldDB" id="A0A517NJD7"/>
<keyword evidence="3" id="KW-1185">Reference proteome</keyword>
<dbReference type="EMBL" id="CP036525">
    <property type="protein sequence ID" value="QDT07254.1"/>
    <property type="molecule type" value="Genomic_DNA"/>
</dbReference>
<sequence>MAETTQTVPAAIHPPTGSVAASTNDSSGSAQSTVNESKPASNPLPWLIRNLCDQQHRVAQQNAATVSAESSDSCRSRNPESIAQPE</sequence>
<feature type="compositionally biased region" description="Polar residues" evidence="1">
    <location>
        <begin position="19"/>
        <end position="40"/>
    </location>
</feature>
<feature type="compositionally biased region" description="Polar residues" evidence="1">
    <location>
        <begin position="60"/>
        <end position="71"/>
    </location>
</feature>
<gene>
    <name evidence="2" type="ORF">K227x_56810</name>
</gene>